<keyword evidence="2" id="KW-1185">Reference proteome</keyword>
<sequence length="136" mass="14830">MDTTSDRSAPICWMRRQYLVGWRKKVERPCAGAFPRRGMRSESSRRVHVGHLGNSDDHVALHRRIAQLDAQQVDFTLTVRPAVAPVGCSPTSLWSAGLRSVAHPRSAGHGAPIPPTPVRLRGNAAEHALAAPIQTC</sequence>
<evidence type="ECO:0000313" key="2">
    <source>
        <dbReference type="Proteomes" id="UP001054837"/>
    </source>
</evidence>
<evidence type="ECO:0000313" key="1">
    <source>
        <dbReference type="EMBL" id="GIX91154.1"/>
    </source>
</evidence>
<proteinExistence type="predicted"/>
<dbReference type="AlphaFoldDB" id="A0AAV4P5E9"/>
<comment type="caution">
    <text evidence="1">The sequence shown here is derived from an EMBL/GenBank/DDBJ whole genome shotgun (WGS) entry which is preliminary data.</text>
</comment>
<dbReference type="EMBL" id="BPLQ01002301">
    <property type="protein sequence ID" value="GIX91154.1"/>
    <property type="molecule type" value="Genomic_DNA"/>
</dbReference>
<accession>A0AAV4P5E9</accession>
<dbReference type="Proteomes" id="UP001054837">
    <property type="component" value="Unassembled WGS sequence"/>
</dbReference>
<organism evidence="1 2">
    <name type="scientific">Caerostris darwini</name>
    <dbReference type="NCBI Taxonomy" id="1538125"/>
    <lineage>
        <taxon>Eukaryota</taxon>
        <taxon>Metazoa</taxon>
        <taxon>Ecdysozoa</taxon>
        <taxon>Arthropoda</taxon>
        <taxon>Chelicerata</taxon>
        <taxon>Arachnida</taxon>
        <taxon>Araneae</taxon>
        <taxon>Araneomorphae</taxon>
        <taxon>Entelegynae</taxon>
        <taxon>Araneoidea</taxon>
        <taxon>Araneidae</taxon>
        <taxon>Caerostris</taxon>
    </lineage>
</organism>
<name>A0AAV4P5E9_9ARAC</name>
<protein>
    <submittedName>
        <fullName evidence="1">Uncharacterized protein</fullName>
    </submittedName>
</protein>
<reference evidence="1 2" key="1">
    <citation type="submission" date="2021-06" db="EMBL/GenBank/DDBJ databases">
        <title>Caerostris darwini draft genome.</title>
        <authorList>
            <person name="Kono N."/>
            <person name="Arakawa K."/>
        </authorList>
    </citation>
    <scope>NUCLEOTIDE SEQUENCE [LARGE SCALE GENOMIC DNA]</scope>
</reference>
<gene>
    <name evidence="1" type="ORF">CDAR_515441</name>
</gene>